<dbReference type="EC" id="1.1.1.157" evidence="7"/>
<dbReference type="InterPro" id="IPR036291">
    <property type="entry name" value="NAD(P)-bd_dom_sf"/>
</dbReference>
<dbReference type="GO" id="GO:0070403">
    <property type="term" value="F:NAD+ binding"/>
    <property type="evidence" value="ECO:0007669"/>
    <property type="project" value="InterPro"/>
</dbReference>
<dbReference type="InterPro" id="IPR013328">
    <property type="entry name" value="6PGD_dom2"/>
</dbReference>
<dbReference type="Gene3D" id="3.40.50.720">
    <property type="entry name" value="NAD(P)-binding Rossmann-like Domain"/>
    <property type="match status" value="1"/>
</dbReference>
<feature type="domain" description="3-hydroxyacyl-CoA dehydrogenase C-terminal" evidence="5">
    <location>
        <begin position="185"/>
        <end position="283"/>
    </location>
</feature>
<dbReference type="SUPFAM" id="SSF48179">
    <property type="entry name" value="6-phosphogluconate dehydrogenase C-terminal domain-like"/>
    <property type="match status" value="1"/>
</dbReference>
<evidence type="ECO:0000256" key="4">
    <source>
        <dbReference type="PIRSR" id="PIRSR000105-1"/>
    </source>
</evidence>
<proteinExistence type="inferred from homology"/>
<sequence length="310" mass="34186">MNTHHLSIAVIGGGTMGAGITQLFASNGHRVKLIDIDTQVLSKAKLRISGELERLGFEKTNIEQVLSNIEWTNKIEEANSVSIIIEAVPEKIDLKMSVLNELESVCSPETIIATNTSGLSIDRLAKELAHPERFIGTHFFMPANVIPLVEVVKGAGTSEKTIEIVMTLLKDNNKKPVLIKKDIPGFIGNRIQHAMAREAISLLEQGVASAEDIDTVVRYSLGPRLLFTGPLEQRDLNGLDVHYHIASYLYEELENRTEPAQLLTEKVEAGELGIKTGKGFYDWNNHDAQSVLENKNAAILQLMKALKAME</sequence>
<dbReference type="Proteomes" id="UP000233343">
    <property type="component" value="Unassembled WGS sequence"/>
</dbReference>
<dbReference type="AlphaFoldDB" id="A0A2N0ZMJ7"/>
<dbReference type="InterPro" id="IPR022694">
    <property type="entry name" value="3-OHacyl-CoA_DH"/>
</dbReference>
<evidence type="ECO:0000256" key="1">
    <source>
        <dbReference type="ARBA" id="ARBA00005086"/>
    </source>
</evidence>
<dbReference type="SUPFAM" id="SSF51735">
    <property type="entry name" value="NAD(P)-binding Rossmann-fold domains"/>
    <property type="match status" value="1"/>
</dbReference>
<evidence type="ECO:0000313" key="8">
    <source>
        <dbReference type="Proteomes" id="UP000233343"/>
    </source>
</evidence>
<evidence type="ECO:0000259" key="6">
    <source>
        <dbReference type="Pfam" id="PF02737"/>
    </source>
</evidence>
<accession>A0A2N0ZMJ7</accession>
<keyword evidence="8" id="KW-1185">Reference proteome</keyword>
<comment type="pathway">
    <text evidence="1">Lipid metabolism; butanoate metabolism.</text>
</comment>
<evidence type="ECO:0000259" key="5">
    <source>
        <dbReference type="Pfam" id="PF00725"/>
    </source>
</evidence>
<reference evidence="7 8" key="1">
    <citation type="journal article" date="2010" name="Int. J. Syst. Evol. Microbiol.">
        <title>Bacillus horneckiae sp. nov., isolated from a spacecraft-assembly clean room.</title>
        <authorList>
            <person name="Vaishampayan P."/>
            <person name="Probst A."/>
            <person name="Krishnamurthi S."/>
            <person name="Ghosh S."/>
            <person name="Osman S."/>
            <person name="McDowall A."/>
            <person name="Ruckmani A."/>
            <person name="Mayilraj S."/>
            <person name="Venkateswaran K."/>
        </authorList>
    </citation>
    <scope>NUCLEOTIDE SEQUENCE [LARGE SCALE GENOMIC DNA]</scope>
    <source>
        <strain evidence="8">1PO1SC</strain>
    </source>
</reference>
<dbReference type="RefSeq" id="WP_066193591.1">
    <property type="nucleotide sequence ID" value="NZ_JAMAUX010000001.1"/>
</dbReference>
<dbReference type="InterPro" id="IPR006108">
    <property type="entry name" value="3HC_DH_C"/>
</dbReference>
<organism evidence="7 8">
    <name type="scientific">Cytobacillus horneckiae</name>
    <dbReference type="NCBI Taxonomy" id="549687"/>
    <lineage>
        <taxon>Bacteria</taxon>
        <taxon>Bacillati</taxon>
        <taxon>Bacillota</taxon>
        <taxon>Bacilli</taxon>
        <taxon>Bacillales</taxon>
        <taxon>Bacillaceae</taxon>
        <taxon>Cytobacillus</taxon>
    </lineage>
</organism>
<dbReference type="EMBL" id="PISD01000005">
    <property type="protein sequence ID" value="PKG30738.1"/>
    <property type="molecule type" value="Genomic_DNA"/>
</dbReference>
<dbReference type="FunFam" id="3.40.50.720:FF:000009">
    <property type="entry name" value="Fatty oxidation complex, alpha subunit"/>
    <property type="match status" value="1"/>
</dbReference>
<dbReference type="GO" id="GO:0006631">
    <property type="term" value="P:fatty acid metabolic process"/>
    <property type="evidence" value="ECO:0007669"/>
    <property type="project" value="InterPro"/>
</dbReference>
<evidence type="ECO:0000256" key="3">
    <source>
        <dbReference type="ARBA" id="ARBA00023002"/>
    </source>
</evidence>
<protein>
    <submittedName>
        <fullName evidence="7">3-hydroxybutyryl-CoA dehydrogenase</fullName>
        <ecNumber evidence="7">1.1.1.157</ecNumber>
    </submittedName>
</protein>
<evidence type="ECO:0000313" key="7">
    <source>
        <dbReference type="EMBL" id="PKG30738.1"/>
    </source>
</evidence>
<evidence type="ECO:0000256" key="2">
    <source>
        <dbReference type="ARBA" id="ARBA00009463"/>
    </source>
</evidence>
<dbReference type="Pfam" id="PF02737">
    <property type="entry name" value="3HCDH_N"/>
    <property type="match status" value="1"/>
</dbReference>
<gene>
    <name evidence="7" type="ORF">CWS20_01275</name>
</gene>
<dbReference type="PANTHER" id="PTHR48075">
    <property type="entry name" value="3-HYDROXYACYL-COA DEHYDROGENASE FAMILY PROTEIN"/>
    <property type="match status" value="1"/>
</dbReference>
<dbReference type="Pfam" id="PF00725">
    <property type="entry name" value="3HCDH"/>
    <property type="match status" value="1"/>
</dbReference>
<name>A0A2N0ZMJ7_9BACI</name>
<dbReference type="InterPro" id="IPR006176">
    <property type="entry name" value="3-OHacyl-CoA_DH_NAD-bd"/>
</dbReference>
<dbReference type="PIRSF" id="PIRSF000105">
    <property type="entry name" value="HCDH"/>
    <property type="match status" value="1"/>
</dbReference>
<dbReference type="InterPro" id="IPR008927">
    <property type="entry name" value="6-PGluconate_DH-like_C_sf"/>
</dbReference>
<comment type="caution">
    <text evidence="7">The sequence shown here is derived from an EMBL/GenBank/DDBJ whole genome shotgun (WGS) entry which is preliminary data.</text>
</comment>
<comment type="similarity">
    <text evidence="2">Belongs to the 3-hydroxyacyl-CoA dehydrogenase family.</text>
</comment>
<feature type="site" description="Important for catalytic activity" evidence="4">
    <location>
        <position position="138"/>
    </location>
</feature>
<feature type="domain" description="3-hydroxyacyl-CoA dehydrogenase NAD binding" evidence="6">
    <location>
        <begin position="8"/>
        <end position="182"/>
    </location>
</feature>
<keyword evidence="3 7" id="KW-0560">Oxidoreductase</keyword>
<dbReference type="PANTHER" id="PTHR48075:SF5">
    <property type="entry name" value="3-HYDROXYBUTYRYL-COA DEHYDROGENASE"/>
    <property type="match status" value="1"/>
</dbReference>
<dbReference type="Gene3D" id="1.10.1040.10">
    <property type="entry name" value="N-(1-d-carboxylethyl)-l-norvaline Dehydrogenase, domain 2"/>
    <property type="match status" value="1"/>
</dbReference>
<dbReference type="GO" id="GO:0008691">
    <property type="term" value="F:3-hydroxybutyryl-CoA dehydrogenase activity"/>
    <property type="evidence" value="ECO:0007669"/>
    <property type="project" value="UniProtKB-EC"/>
</dbReference>